<reference evidence="2 3" key="1">
    <citation type="submission" date="2014-03" db="EMBL/GenBank/DDBJ databases">
        <title>Genome sequence of Clostridium litorale W6, DSM 5388.</title>
        <authorList>
            <person name="Poehlein A."/>
            <person name="Jagirdar A."/>
            <person name="Khonsari B."/>
            <person name="Chibani C.M."/>
            <person name="Gutierrez Gutierrez D.A."/>
            <person name="Davydova E."/>
            <person name="Alghaithi H.S."/>
            <person name="Nair K.P."/>
            <person name="Dhamotharan K."/>
            <person name="Chandran L."/>
            <person name="G W."/>
            <person name="Daniel R."/>
        </authorList>
    </citation>
    <scope>NUCLEOTIDE SEQUENCE [LARGE SCALE GENOMIC DNA]</scope>
    <source>
        <strain evidence="2 3">W6</strain>
    </source>
</reference>
<dbReference type="EMBL" id="JJMM01000007">
    <property type="protein sequence ID" value="KDR95990.1"/>
    <property type="molecule type" value="Genomic_DNA"/>
</dbReference>
<keyword evidence="3" id="KW-1185">Reference proteome</keyword>
<keyword evidence="1" id="KW-0472">Membrane</keyword>
<keyword evidence="1" id="KW-1133">Transmembrane helix</keyword>
<evidence type="ECO:0000313" key="2">
    <source>
        <dbReference type="EMBL" id="KDR95990.1"/>
    </source>
</evidence>
<dbReference type="Proteomes" id="UP000027946">
    <property type="component" value="Unassembled WGS sequence"/>
</dbReference>
<dbReference type="RefSeq" id="WP_038262946.1">
    <property type="nucleotide sequence ID" value="NZ_JJMM01000007.1"/>
</dbReference>
<gene>
    <name evidence="2" type="ORF">CLIT_7c00010</name>
</gene>
<comment type="caution">
    <text evidence="2">The sequence shown here is derived from an EMBL/GenBank/DDBJ whole genome shotgun (WGS) entry which is preliminary data.</text>
</comment>
<keyword evidence="1" id="KW-0812">Transmembrane</keyword>
<proteinExistence type="predicted"/>
<name>A0A069RIK4_PEPLI</name>
<protein>
    <submittedName>
        <fullName evidence="2">Uncharacterized protein</fullName>
    </submittedName>
</protein>
<feature type="transmembrane region" description="Helical" evidence="1">
    <location>
        <begin position="60"/>
        <end position="77"/>
    </location>
</feature>
<organism evidence="2 3">
    <name type="scientific">Peptoclostridium litorale DSM 5388</name>
    <dbReference type="NCBI Taxonomy" id="1121324"/>
    <lineage>
        <taxon>Bacteria</taxon>
        <taxon>Bacillati</taxon>
        <taxon>Bacillota</taxon>
        <taxon>Clostridia</taxon>
        <taxon>Peptostreptococcales</taxon>
        <taxon>Peptoclostridiaceae</taxon>
        <taxon>Peptoclostridium</taxon>
    </lineage>
</organism>
<feature type="transmembrane region" description="Helical" evidence="1">
    <location>
        <begin position="6"/>
        <end position="29"/>
    </location>
</feature>
<sequence length="98" mass="11370">MILVTLFNIIFTSTIIIAFTAVICLGILFTSKETKYSLPAIVFSGVLYFKYFKISYYYDVRIPISIGVITAILIFITRTNKNLSYWKKYLDDKWNGVM</sequence>
<evidence type="ECO:0000313" key="3">
    <source>
        <dbReference type="Proteomes" id="UP000027946"/>
    </source>
</evidence>
<dbReference type="AlphaFoldDB" id="A0A069RIK4"/>
<evidence type="ECO:0000256" key="1">
    <source>
        <dbReference type="SAM" id="Phobius"/>
    </source>
</evidence>
<accession>A0A069RIK4</accession>